<name>A0ABU6S406_9FABA</name>
<feature type="transmembrane region" description="Helical" evidence="1">
    <location>
        <begin position="76"/>
        <end position="94"/>
    </location>
</feature>
<accession>A0ABU6S406</accession>
<dbReference type="Proteomes" id="UP001341840">
    <property type="component" value="Unassembled WGS sequence"/>
</dbReference>
<dbReference type="EMBL" id="JASCZI010060426">
    <property type="protein sequence ID" value="MED6130950.1"/>
    <property type="molecule type" value="Genomic_DNA"/>
</dbReference>
<sequence>MLSDFETCHDLLKERIVAFSTSDQPGRGSVRHVGPRSYSSACIVIAFTVIVIRSIITIVIIAIISTSSASTSGTSSVVISMSFLVVILAITKLWDFSLESGDQSEEFFSGGELLLGSHSYKNEQKQREKWEK</sequence>
<organism evidence="2 3">
    <name type="scientific">Stylosanthes scabra</name>
    <dbReference type="NCBI Taxonomy" id="79078"/>
    <lineage>
        <taxon>Eukaryota</taxon>
        <taxon>Viridiplantae</taxon>
        <taxon>Streptophyta</taxon>
        <taxon>Embryophyta</taxon>
        <taxon>Tracheophyta</taxon>
        <taxon>Spermatophyta</taxon>
        <taxon>Magnoliopsida</taxon>
        <taxon>eudicotyledons</taxon>
        <taxon>Gunneridae</taxon>
        <taxon>Pentapetalae</taxon>
        <taxon>rosids</taxon>
        <taxon>fabids</taxon>
        <taxon>Fabales</taxon>
        <taxon>Fabaceae</taxon>
        <taxon>Papilionoideae</taxon>
        <taxon>50 kb inversion clade</taxon>
        <taxon>dalbergioids sensu lato</taxon>
        <taxon>Dalbergieae</taxon>
        <taxon>Pterocarpus clade</taxon>
        <taxon>Stylosanthes</taxon>
    </lineage>
</organism>
<evidence type="ECO:0000256" key="1">
    <source>
        <dbReference type="SAM" id="Phobius"/>
    </source>
</evidence>
<protein>
    <recommendedName>
        <fullName evidence="4">Transmembrane protein</fullName>
    </recommendedName>
</protein>
<keyword evidence="1" id="KW-0812">Transmembrane</keyword>
<keyword evidence="1" id="KW-0472">Membrane</keyword>
<comment type="caution">
    <text evidence="2">The sequence shown here is derived from an EMBL/GenBank/DDBJ whole genome shotgun (WGS) entry which is preliminary data.</text>
</comment>
<evidence type="ECO:0008006" key="4">
    <source>
        <dbReference type="Google" id="ProtNLM"/>
    </source>
</evidence>
<proteinExistence type="predicted"/>
<reference evidence="2 3" key="1">
    <citation type="journal article" date="2023" name="Plants (Basel)">
        <title>Bridging the Gap: Combining Genomics and Transcriptomics Approaches to Understand Stylosanthes scabra, an Orphan Legume from the Brazilian Caatinga.</title>
        <authorList>
            <person name="Ferreira-Neto J.R.C."/>
            <person name="da Silva M.D."/>
            <person name="Binneck E."/>
            <person name="de Melo N.F."/>
            <person name="da Silva R.H."/>
            <person name="de Melo A.L.T.M."/>
            <person name="Pandolfi V."/>
            <person name="Bustamante F.O."/>
            <person name="Brasileiro-Vidal A.C."/>
            <person name="Benko-Iseppon A.M."/>
        </authorList>
    </citation>
    <scope>NUCLEOTIDE SEQUENCE [LARGE SCALE GENOMIC DNA]</scope>
    <source>
        <tissue evidence="2">Leaves</tissue>
    </source>
</reference>
<keyword evidence="3" id="KW-1185">Reference proteome</keyword>
<gene>
    <name evidence="2" type="ORF">PIB30_005605</name>
</gene>
<keyword evidence="1" id="KW-1133">Transmembrane helix</keyword>
<feature type="transmembrane region" description="Helical" evidence="1">
    <location>
        <begin position="41"/>
        <end position="64"/>
    </location>
</feature>
<evidence type="ECO:0000313" key="3">
    <source>
        <dbReference type="Proteomes" id="UP001341840"/>
    </source>
</evidence>
<evidence type="ECO:0000313" key="2">
    <source>
        <dbReference type="EMBL" id="MED6130950.1"/>
    </source>
</evidence>